<accession>A0A5N5WFU0</accession>
<evidence type="ECO:0000256" key="1">
    <source>
        <dbReference type="PROSITE-ProRule" id="PRU00339"/>
    </source>
</evidence>
<gene>
    <name evidence="3" type="ORF">BDV29DRAFT_186788</name>
</gene>
<keyword evidence="4" id="KW-1185">Reference proteome</keyword>
<reference evidence="3 4" key="1">
    <citation type="submission" date="2019-04" db="EMBL/GenBank/DDBJ databases">
        <title>Friends and foes A comparative genomics study of 23 Aspergillus species from section Flavi.</title>
        <authorList>
            <consortium name="DOE Joint Genome Institute"/>
            <person name="Kjaerbolling I."/>
            <person name="Vesth T."/>
            <person name="Frisvad J.C."/>
            <person name="Nybo J.L."/>
            <person name="Theobald S."/>
            <person name="Kildgaard S."/>
            <person name="Isbrandt T."/>
            <person name="Kuo A."/>
            <person name="Sato A."/>
            <person name="Lyhne E.K."/>
            <person name="Kogle M.E."/>
            <person name="Wiebenga A."/>
            <person name="Kun R.S."/>
            <person name="Lubbers R.J."/>
            <person name="Makela M.R."/>
            <person name="Barry K."/>
            <person name="Chovatia M."/>
            <person name="Clum A."/>
            <person name="Daum C."/>
            <person name="Haridas S."/>
            <person name="He G."/>
            <person name="LaButti K."/>
            <person name="Lipzen A."/>
            <person name="Mondo S."/>
            <person name="Riley R."/>
            <person name="Salamov A."/>
            <person name="Simmons B.A."/>
            <person name="Magnuson J.K."/>
            <person name="Henrissat B."/>
            <person name="Mortensen U.H."/>
            <person name="Larsen T.O."/>
            <person name="Devries R.P."/>
            <person name="Grigoriev I.V."/>
            <person name="Machida M."/>
            <person name="Baker S.E."/>
            <person name="Andersen M.R."/>
        </authorList>
    </citation>
    <scope>NUCLEOTIDE SEQUENCE [LARGE SCALE GENOMIC DNA]</scope>
    <source>
        <strain evidence="3 4">CBS 151.66</strain>
    </source>
</reference>
<sequence length="951" mass="108860">MASISFRDNYGGFQIGNNEGHVEFHLPPERPETPPSPLSTVPFPRNPDFVSRSIILDQICEKILVPGARIALVGLGGVGKSQLTIEYSYRVRSESPGTWVFWIHASNETRFAGSFRDIADQLKIPGRLDPNVNIFKLVENWLRDEKKGKWICILDNADNYDFLCSFPTAAKRPPTRDPLGTFTKPLLEYIPRTRKGSTIITSRSRDVALKMVNYKDLIEVKPMESSEALELLQKKLGQSEEDQDSRKLVEALEFLPLAITQAASCIRNRIPRCSVRQYLTDFQASDYEAVKLLKKETACLDRDWEAENSVLMTWQMSFNCIQRQRASAADLLSLMSFFDRQDISEDLIRIHPNAVHTATSELRDNSSDEESSPEPGLCFDFEDDVEMLRNYSFISTNDCGISFSMHRLVQLTTRAWLKSHNKLNHWKEIFISIIYREFPTGQYENWSKCRALFPHVRSAMSQYPKPKVSRLQWATILYKGAWFASAIGDIEDARDMASQSRMQRVRLLKSEHEDTLASTAMLASVHSLEGQWEKAAQLETELMQIRISKLGVHHMTTLLSMAALASTYLQQGLWQEAEKLQLHILDTHKRTLGVYHAITLKSMANLASTYREQGRWGEAEHLLRFVIENTKTKVGREHPDILSSMANLAATYMSQGQWDKAERLFLQVIELFKSKFGREHPNTLKSMGNLASTYMNQGRFLEAERVSAQIVSSFKRKLGKDHPYTITSMNNLATMYADQGRWEDAEKLQIQQIEDRRRLIGDCHPDTLTSMNNLASTYMRQHRWEEAKELHMQVAGVRKKHLGENHPDSLASLANLASTYRNLGHLKEAERLSIEVLESRKIILGNHHPDTLTSMANLASTYYSQGRWREAEKFFVQVMDTRKTNLGEDHPDTLKSVHNVASTYYSQGREEEARKLFVKAIETRKKKLGKNHPDTLMSMTNLATMLKNNGH</sequence>
<feature type="repeat" description="TPR" evidence="1">
    <location>
        <begin position="642"/>
        <end position="675"/>
    </location>
</feature>
<dbReference type="Gene3D" id="1.25.40.10">
    <property type="entry name" value="Tetratricopeptide repeat domain"/>
    <property type="match status" value="3"/>
</dbReference>
<dbReference type="PRINTS" id="PR00381">
    <property type="entry name" value="KINESINLIGHT"/>
</dbReference>
<dbReference type="SMART" id="SM00028">
    <property type="entry name" value="TPR"/>
    <property type="match status" value="5"/>
</dbReference>
<evidence type="ECO:0000313" key="3">
    <source>
        <dbReference type="EMBL" id="KAB8067091.1"/>
    </source>
</evidence>
<dbReference type="Gene3D" id="3.40.50.300">
    <property type="entry name" value="P-loop containing nucleotide triphosphate hydrolases"/>
    <property type="match status" value="1"/>
</dbReference>
<dbReference type="Pfam" id="PF13424">
    <property type="entry name" value="TPR_12"/>
    <property type="match status" value="4"/>
</dbReference>
<dbReference type="EMBL" id="ML732579">
    <property type="protein sequence ID" value="KAB8067091.1"/>
    <property type="molecule type" value="Genomic_DNA"/>
</dbReference>
<dbReference type="PANTHER" id="PTHR46082:SF6">
    <property type="entry name" value="AAA+ ATPASE DOMAIN-CONTAINING PROTEIN-RELATED"/>
    <property type="match status" value="1"/>
</dbReference>
<name>A0A5N5WFU0_9EURO</name>
<dbReference type="InterPro" id="IPR019734">
    <property type="entry name" value="TPR_rpt"/>
</dbReference>
<dbReference type="SUPFAM" id="SSF48452">
    <property type="entry name" value="TPR-like"/>
    <property type="match status" value="2"/>
</dbReference>
<dbReference type="InterPro" id="IPR027417">
    <property type="entry name" value="P-loop_NTPase"/>
</dbReference>
<dbReference type="InterPro" id="IPR053137">
    <property type="entry name" value="NLR-like"/>
</dbReference>
<proteinExistence type="predicted"/>
<evidence type="ECO:0000259" key="2">
    <source>
        <dbReference type="Pfam" id="PF25000"/>
    </source>
</evidence>
<organism evidence="3 4">
    <name type="scientific">Aspergillus leporis</name>
    <dbReference type="NCBI Taxonomy" id="41062"/>
    <lineage>
        <taxon>Eukaryota</taxon>
        <taxon>Fungi</taxon>
        <taxon>Dikarya</taxon>
        <taxon>Ascomycota</taxon>
        <taxon>Pezizomycotina</taxon>
        <taxon>Eurotiomycetes</taxon>
        <taxon>Eurotiomycetidae</taxon>
        <taxon>Eurotiales</taxon>
        <taxon>Aspergillaceae</taxon>
        <taxon>Aspergillus</taxon>
        <taxon>Aspergillus subgen. Circumdati</taxon>
    </lineage>
</organism>
<dbReference type="Pfam" id="PF25000">
    <property type="entry name" value="DUF7779"/>
    <property type="match status" value="1"/>
</dbReference>
<dbReference type="PROSITE" id="PS50005">
    <property type="entry name" value="TPR"/>
    <property type="match status" value="1"/>
</dbReference>
<dbReference type="AlphaFoldDB" id="A0A5N5WFU0"/>
<dbReference type="Pfam" id="PF13374">
    <property type="entry name" value="TPR_10"/>
    <property type="match status" value="1"/>
</dbReference>
<evidence type="ECO:0000313" key="4">
    <source>
        <dbReference type="Proteomes" id="UP000326565"/>
    </source>
</evidence>
<feature type="domain" description="DUF7779" evidence="2">
    <location>
        <begin position="323"/>
        <end position="419"/>
    </location>
</feature>
<dbReference type="InterPro" id="IPR056681">
    <property type="entry name" value="DUF7779"/>
</dbReference>
<dbReference type="PANTHER" id="PTHR46082">
    <property type="entry name" value="ATP/GTP-BINDING PROTEIN-RELATED"/>
    <property type="match status" value="1"/>
</dbReference>
<dbReference type="OrthoDB" id="1658288at2759"/>
<protein>
    <submittedName>
        <fullName evidence="3">TPR-like protein</fullName>
    </submittedName>
</protein>
<dbReference type="Proteomes" id="UP000326565">
    <property type="component" value="Unassembled WGS sequence"/>
</dbReference>
<dbReference type="SUPFAM" id="SSF52540">
    <property type="entry name" value="P-loop containing nucleoside triphosphate hydrolases"/>
    <property type="match status" value="1"/>
</dbReference>
<keyword evidence="1" id="KW-0802">TPR repeat</keyword>
<dbReference type="InterPro" id="IPR011990">
    <property type="entry name" value="TPR-like_helical_dom_sf"/>
</dbReference>